<keyword evidence="5 17" id="KW-0808">Transferase</keyword>
<keyword evidence="8" id="KW-0540">Nuclease</keyword>
<dbReference type="InterPro" id="IPR008918">
    <property type="entry name" value="HhH2"/>
</dbReference>
<evidence type="ECO:0000256" key="8">
    <source>
        <dbReference type="ARBA" id="ARBA00022722"/>
    </source>
</evidence>
<dbReference type="SUPFAM" id="SSF56672">
    <property type="entry name" value="DNA/RNA polymerases"/>
    <property type="match status" value="1"/>
</dbReference>
<keyword evidence="14 17" id="KW-0234">DNA repair</keyword>
<evidence type="ECO:0000256" key="4">
    <source>
        <dbReference type="ARBA" id="ARBA00020311"/>
    </source>
</evidence>
<comment type="caution">
    <text evidence="21">The sequence shown here is derived from an EMBL/GenBank/DDBJ whole genome shotgun (WGS) entry which is preliminary data.</text>
</comment>
<evidence type="ECO:0000256" key="5">
    <source>
        <dbReference type="ARBA" id="ARBA00022679"/>
    </source>
</evidence>
<keyword evidence="11 17" id="KW-0269">Exonuclease</keyword>
<dbReference type="Pfam" id="PF01612">
    <property type="entry name" value="DNA_pol_A_exo1"/>
    <property type="match status" value="1"/>
</dbReference>
<dbReference type="InterPro" id="IPR020045">
    <property type="entry name" value="DNA_polI_H3TH"/>
</dbReference>
<evidence type="ECO:0000256" key="15">
    <source>
        <dbReference type="ARBA" id="ARBA00049244"/>
    </source>
</evidence>
<dbReference type="PROSITE" id="PS00447">
    <property type="entry name" value="DNA_POLYMERASE_A"/>
    <property type="match status" value="1"/>
</dbReference>
<evidence type="ECO:0000256" key="7">
    <source>
        <dbReference type="ARBA" id="ARBA00022705"/>
    </source>
</evidence>
<feature type="domain" description="5'-3' exonuclease" evidence="19">
    <location>
        <begin position="2"/>
        <end position="256"/>
    </location>
</feature>
<dbReference type="PANTHER" id="PTHR10133:SF27">
    <property type="entry name" value="DNA POLYMERASE NU"/>
    <property type="match status" value="1"/>
</dbReference>
<comment type="subunit">
    <text evidence="2">Single-chain monomer with multiple functions.</text>
</comment>
<feature type="domain" description="3'-5' exonuclease" evidence="18">
    <location>
        <begin position="325"/>
        <end position="512"/>
    </location>
</feature>
<dbReference type="SMART" id="SM00279">
    <property type="entry name" value="HhH2"/>
    <property type="match status" value="1"/>
</dbReference>
<dbReference type="EMBL" id="JBHGCJ010000006">
    <property type="protein sequence ID" value="MFG6109463.1"/>
    <property type="molecule type" value="Genomic_DNA"/>
</dbReference>
<dbReference type="SMART" id="SM00482">
    <property type="entry name" value="POLAc"/>
    <property type="match status" value="1"/>
</dbReference>
<keyword evidence="9 17" id="KW-0227">DNA damage</keyword>
<comment type="similarity">
    <text evidence="1 17">Belongs to the DNA polymerase type-A family.</text>
</comment>
<dbReference type="Gene3D" id="1.10.150.20">
    <property type="entry name" value="5' to 3' exonuclease, C-terminal subdomain"/>
    <property type="match status" value="2"/>
</dbReference>
<comment type="function">
    <text evidence="17">In addition to polymerase activity, this DNA polymerase exhibits 3'-5' and 5'-3' exonuclease activity.</text>
</comment>
<evidence type="ECO:0000256" key="13">
    <source>
        <dbReference type="ARBA" id="ARBA00023125"/>
    </source>
</evidence>
<dbReference type="CDD" id="cd06139">
    <property type="entry name" value="DNA_polA_I_Ecoli_like_exo"/>
    <property type="match status" value="1"/>
</dbReference>
<dbReference type="InterPro" id="IPR043502">
    <property type="entry name" value="DNA/RNA_pol_sf"/>
</dbReference>
<evidence type="ECO:0000313" key="21">
    <source>
        <dbReference type="EMBL" id="MFG6109463.1"/>
    </source>
</evidence>
<dbReference type="SUPFAM" id="SSF47807">
    <property type="entry name" value="5' to 3' exonuclease, C-terminal subdomain"/>
    <property type="match status" value="1"/>
</dbReference>
<evidence type="ECO:0000256" key="12">
    <source>
        <dbReference type="ARBA" id="ARBA00022932"/>
    </source>
</evidence>
<evidence type="ECO:0000256" key="17">
    <source>
        <dbReference type="RuleBase" id="RU004460"/>
    </source>
</evidence>
<keyword evidence="13 17" id="KW-0238">DNA-binding</keyword>
<evidence type="ECO:0000256" key="16">
    <source>
        <dbReference type="NCBIfam" id="TIGR00593"/>
    </source>
</evidence>
<accession>A0ABW7D017</accession>
<evidence type="ECO:0000256" key="6">
    <source>
        <dbReference type="ARBA" id="ARBA00022695"/>
    </source>
</evidence>
<reference evidence="21 22" key="1">
    <citation type="submission" date="2024-09" db="EMBL/GenBank/DDBJ databases">
        <authorList>
            <consortium name="All-Russian atlas of soil microorganisms"/>
            <consortium name="as a basis for the search for new antimicrobial producers and enzymes with unique properties"/>
            <person name="Sokolova E.A."/>
            <person name="Voronina E.N."/>
        </authorList>
    </citation>
    <scope>NUCLEOTIDE SEQUENCE [LARGE SCALE GENOMIC DNA]</scope>
    <source>
        <strain evidence="21 22">AF-22b-331.1</strain>
    </source>
</reference>
<name>A0ABW7D017_9GAMM</name>
<evidence type="ECO:0000256" key="3">
    <source>
        <dbReference type="ARBA" id="ARBA00012417"/>
    </source>
</evidence>
<protein>
    <recommendedName>
        <fullName evidence="4 16">DNA polymerase I</fullName>
        <ecNumber evidence="3 16">2.7.7.7</ecNumber>
    </recommendedName>
</protein>
<comment type="catalytic activity">
    <reaction evidence="15 17">
        <text>DNA(n) + a 2'-deoxyribonucleoside 5'-triphosphate = DNA(n+1) + diphosphate</text>
        <dbReference type="Rhea" id="RHEA:22508"/>
        <dbReference type="Rhea" id="RHEA-COMP:17339"/>
        <dbReference type="Rhea" id="RHEA-COMP:17340"/>
        <dbReference type="ChEBI" id="CHEBI:33019"/>
        <dbReference type="ChEBI" id="CHEBI:61560"/>
        <dbReference type="ChEBI" id="CHEBI:173112"/>
        <dbReference type="EC" id="2.7.7.7"/>
    </reaction>
</comment>
<keyword evidence="6 17" id="KW-0548">Nucleotidyltransferase</keyword>
<dbReference type="SMART" id="SM00475">
    <property type="entry name" value="53EXOc"/>
    <property type="match status" value="1"/>
</dbReference>
<evidence type="ECO:0000313" key="22">
    <source>
        <dbReference type="Proteomes" id="UP001605261"/>
    </source>
</evidence>
<dbReference type="RefSeq" id="WP_394163127.1">
    <property type="nucleotide sequence ID" value="NZ_JBHGCJ010000006.1"/>
</dbReference>
<dbReference type="Gene3D" id="3.30.70.370">
    <property type="match status" value="1"/>
</dbReference>
<dbReference type="CDD" id="cd09898">
    <property type="entry name" value="H3TH_53EXO"/>
    <property type="match status" value="1"/>
</dbReference>
<dbReference type="Gene3D" id="3.30.420.10">
    <property type="entry name" value="Ribonuclease H-like superfamily/Ribonuclease H"/>
    <property type="match status" value="1"/>
</dbReference>
<dbReference type="InterPro" id="IPR019760">
    <property type="entry name" value="DNA-dir_DNA_pol_A_CS"/>
</dbReference>
<dbReference type="InterPro" id="IPR001098">
    <property type="entry name" value="DNA-dir_DNA_pol_A_palm_dom"/>
</dbReference>
<dbReference type="Gene3D" id="3.40.50.1010">
    <property type="entry name" value="5'-nuclease"/>
    <property type="match status" value="1"/>
</dbReference>
<dbReference type="Proteomes" id="UP001605261">
    <property type="component" value="Unassembled WGS sequence"/>
</dbReference>
<organism evidence="21 22">
    <name type="scientific">Stenotrophomonas nematodicola</name>
    <dbReference type="NCBI Taxonomy" id="2656746"/>
    <lineage>
        <taxon>Bacteria</taxon>
        <taxon>Pseudomonadati</taxon>
        <taxon>Pseudomonadota</taxon>
        <taxon>Gammaproteobacteria</taxon>
        <taxon>Lysobacterales</taxon>
        <taxon>Lysobacteraceae</taxon>
        <taxon>Stenotrophomonas</taxon>
    </lineage>
</organism>
<dbReference type="PRINTS" id="PR00868">
    <property type="entry name" value="DNAPOLI"/>
</dbReference>
<dbReference type="GO" id="GO:0003887">
    <property type="term" value="F:DNA-directed DNA polymerase activity"/>
    <property type="evidence" value="ECO:0007669"/>
    <property type="project" value="UniProtKB-EC"/>
</dbReference>
<gene>
    <name evidence="17 21" type="primary">polA</name>
    <name evidence="21" type="ORF">ACEU0G_003475</name>
</gene>
<evidence type="ECO:0000259" key="18">
    <source>
        <dbReference type="SMART" id="SM00474"/>
    </source>
</evidence>
<dbReference type="InterPro" id="IPR002562">
    <property type="entry name" value="3'-5'_exonuclease_dom"/>
</dbReference>
<dbReference type="CDD" id="cd08637">
    <property type="entry name" value="DNA_pol_A_pol_I_C"/>
    <property type="match status" value="1"/>
</dbReference>
<dbReference type="PANTHER" id="PTHR10133">
    <property type="entry name" value="DNA POLYMERASE I"/>
    <property type="match status" value="1"/>
</dbReference>
<dbReference type="InterPro" id="IPR029060">
    <property type="entry name" value="PIN-like_dom_sf"/>
</dbReference>
<keyword evidence="7 17" id="KW-0235">DNA replication</keyword>
<evidence type="ECO:0000256" key="2">
    <source>
        <dbReference type="ARBA" id="ARBA00011541"/>
    </source>
</evidence>
<evidence type="ECO:0000259" key="20">
    <source>
        <dbReference type="SMART" id="SM00482"/>
    </source>
</evidence>
<keyword evidence="10 17" id="KW-0378">Hydrolase</keyword>
<dbReference type="Pfam" id="PF00476">
    <property type="entry name" value="DNA_pol_A"/>
    <property type="match status" value="1"/>
</dbReference>
<sequence>MSRLVLIDGSSYLYRAFHALPPLTNAHGEPTGALFGVVNMLRATLKERPEYVAFVVDAPGKTFRDDLYADYKANRPPMPDDLRPQIEPMCRIVEALGLSILRIPGVEADDVIGTLAMQGHQDGLHVTISTGDKDFAQLVRPGIELVNTMTGSRMDSDAAVMDKFGVRADQIVDLLALMGDAVDNVPGVEKCGPKTAAKWLAEYQHLDGVMAAAPGMKGKIGENLRAALERLPLNRELVTIRTDVPLDASPRTLALRDPDVPALGELYLRYGFTQALKELGGPAAAAVAASDATVSLRGTAAGYARSAPAEAPAPLDPALSVPGDYEIVLTTEQLSAWVERAEAAELIAFDTETDALDAMRANLVGISLAVEPGRAAYIPVGHDYPGAPAQLPRAQVLDALRPVLENPARKKLGQHGKYDLHVLRRHGVDVQGYHDDTMLESFVLNSTATRHDMDSLAMRYLGYTTIKFEDVAGKGAKQIPFSQVGLDEAARYAAEDADITLRLHRVLQPQLLAIPALDGVYRGIEMPLVPVLARIEANGVHIDMAELRRQSQDLSVRMLAAQQKATELAGHTFNLDSPKQLQAVLFDELKLPALVKTPKGQPSTNEEALEAIAEQHELPRVILEYRGLAKLRSTYTDKLPEMVNPDTGRVHTSYHQSGAATGRLSSSDPNLQNIPIRTEDGRRIRRAFVAPPGRKILACDYSQIELRIMAHLSEDPGLVRAFEQGVDVHRATAAEVFGRALDEVTPNERRAAKAINFGLMYGMSAFGLARNLGIDRGQAQDYVALYFSRYPGVRDFMERMRQQARDQGYVETLEGRRLYLNDIHARNQGLRAGAERAAINAPMQGTAADIIKRAMVKVDDWLQGQAGQARMILQVHDELVFETESEFLDTLRLNVVELMSSSVQLRVPLVVDAGVGDNWDEAH</sequence>
<keyword evidence="22" id="KW-1185">Reference proteome</keyword>
<proteinExistence type="inferred from homology"/>
<evidence type="ECO:0000256" key="1">
    <source>
        <dbReference type="ARBA" id="ARBA00007705"/>
    </source>
</evidence>
<dbReference type="Gene3D" id="1.20.1060.10">
    <property type="entry name" value="Taq DNA Polymerase, Chain T, domain 4"/>
    <property type="match status" value="1"/>
</dbReference>
<dbReference type="InterPro" id="IPR002421">
    <property type="entry name" value="5-3_exonuclease"/>
</dbReference>
<dbReference type="InterPro" id="IPR036397">
    <property type="entry name" value="RNaseH_sf"/>
</dbReference>
<dbReference type="SUPFAM" id="SSF88723">
    <property type="entry name" value="PIN domain-like"/>
    <property type="match status" value="1"/>
</dbReference>
<dbReference type="EC" id="2.7.7.7" evidence="3 16"/>
<dbReference type="InterPro" id="IPR018320">
    <property type="entry name" value="DNA_polymerase_1"/>
</dbReference>
<dbReference type="InterPro" id="IPR002298">
    <property type="entry name" value="DNA_polymerase_A"/>
</dbReference>
<evidence type="ECO:0000256" key="11">
    <source>
        <dbReference type="ARBA" id="ARBA00022839"/>
    </source>
</evidence>
<evidence type="ECO:0000259" key="19">
    <source>
        <dbReference type="SMART" id="SM00475"/>
    </source>
</evidence>
<feature type="domain" description="DNA-directed DNA polymerase family A palm" evidence="20">
    <location>
        <begin position="681"/>
        <end position="887"/>
    </location>
</feature>
<keyword evidence="12 17" id="KW-0239">DNA-directed DNA polymerase</keyword>
<dbReference type="Pfam" id="PF01367">
    <property type="entry name" value="5_3_exonuc"/>
    <property type="match status" value="1"/>
</dbReference>
<dbReference type="CDD" id="cd09859">
    <property type="entry name" value="PIN_53EXO"/>
    <property type="match status" value="1"/>
</dbReference>
<dbReference type="NCBIfam" id="TIGR00593">
    <property type="entry name" value="pola"/>
    <property type="match status" value="1"/>
</dbReference>
<dbReference type="InterPro" id="IPR012337">
    <property type="entry name" value="RNaseH-like_sf"/>
</dbReference>
<dbReference type="InterPro" id="IPR020046">
    <property type="entry name" value="5-3_exonucl_a-hlix_arch_N"/>
</dbReference>
<dbReference type="InterPro" id="IPR036279">
    <property type="entry name" value="5-3_exonuclease_C_sf"/>
</dbReference>
<evidence type="ECO:0000256" key="14">
    <source>
        <dbReference type="ARBA" id="ARBA00023204"/>
    </source>
</evidence>
<evidence type="ECO:0000256" key="9">
    <source>
        <dbReference type="ARBA" id="ARBA00022763"/>
    </source>
</evidence>
<evidence type="ECO:0000256" key="10">
    <source>
        <dbReference type="ARBA" id="ARBA00022801"/>
    </source>
</evidence>
<dbReference type="SUPFAM" id="SSF53098">
    <property type="entry name" value="Ribonuclease H-like"/>
    <property type="match status" value="1"/>
</dbReference>
<dbReference type="Pfam" id="PF02739">
    <property type="entry name" value="5_3_exonuc_N"/>
    <property type="match status" value="1"/>
</dbReference>
<dbReference type="SMART" id="SM00474">
    <property type="entry name" value="35EXOc"/>
    <property type="match status" value="1"/>
</dbReference>
<dbReference type="NCBIfam" id="NF004397">
    <property type="entry name" value="PRK05755.1"/>
    <property type="match status" value="1"/>
</dbReference>